<reference evidence="2" key="2">
    <citation type="submission" date="2018-05" db="EMBL/GenBank/DDBJ databases">
        <title>OmerRS3 (Oryza meridionalis Reference Sequence Version 3).</title>
        <authorList>
            <person name="Zhang J."/>
            <person name="Kudrna D."/>
            <person name="Lee S."/>
            <person name="Talag J."/>
            <person name="Welchert J."/>
            <person name="Wing R.A."/>
        </authorList>
    </citation>
    <scope>NUCLEOTIDE SEQUENCE [LARGE SCALE GENOMIC DNA]</scope>
    <source>
        <strain evidence="2">cv. OR44</strain>
    </source>
</reference>
<dbReference type="AlphaFoldDB" id="A0A0E0C524"/>
<feature type="region of interest" description="Disordered" evidence="1">
    <location>
        <begin position="1"/>
        <end position="47"/>
    </location>
</feature>
<accession>A0A0E0C524</accession>
<name>A0A0E0C524_9ORYZ</name>
<feature type="compositionally biased region" description="Basic and acidic residues" evidence="1">
    <location>
        <begin position="1"/>
        <end position="10"/>
    </location>
</feature>
<dbReference type="EnsemblPlants" id="OMERI01G21820.1">
    <property type="protein sequence ID" value="OMERI01G21820.1"/>
    <property type="gene ID" value="OMERI01G21820"/>
</dbReference>
<proteinExistence type="predicted"/>
<feature type="region of interest" description="Disordered" evidence="1">
    <location>
        <begin position="78"/>
        <end position="99"/>
    </location>
</feature>
<dbReference type="Proteomes" id="UP000008021">
    <property type="component" value="Chromosome 1"/>
</dbReference>
<dbReference type="Gramene" id="OMERI01G21820.1">
    <property type="protein sequence ID" value="OMERI01G21820.1"/>
    <property type="gene ID" value="OMERI01G21820"/>
</dbReference>
<evidence type="ECO:0000256" key="1">
    <source>
        <dbReference type="SAM" id="MobiDB-lite"/>
    </source>
</evidence>
<feature type="compositionally biased region" description="Basic and acidic residues" evidence="1">
    <location>
        <begin position="33"/>
        <end position="47"/>
    </location>
</feature>
<evidence type="ECO:0000313" key="2">
    <source>
        <dbReference type="EnsemblPlants" id="OMERI01G21820.1"/>
    </source>
</evidence>
<protein>
    <submittedName>
        <fullName evidence="2">Uncharacterized protein</fullName>
    </submittedName>
</protein>
<keyword evidence="3" id="KW-1185">Reference proteome</keyword>
<dbReference type="HOGENOM" id="CLU_1761669_0_0_1"/>
<evidence type="ECO:0000313" key="3">
    <source>
        <dbReference type="Proteomes" id="UP000008021"/>
    </source>
</evidence>
<organism evidence="2">
    <name type="scientific">Oryza meridionalis</name>
    <dbReference type="NCBI Taxonomy" id="40149"/>
    <lineage>
        <taxon>Eukaryota</taxon>
        <taxon>Viridiplantae</taxon>
        <taxon>Streptophyta</taxon>
        <taxon>Embryophyta</taxon>
        <taxon>Tracheophyta</taxon>
        <taxon>Spermatophyta</taxon>
        <taxon>Magnoliopsida</taxon>
        <taxon>Liliopsida</taxon>
        <taxon>Poales</taxon>
        <taxon>Poaceae</taxon>
        <taxon>BOP clade</taxon>
        <taxon>Oryzoideae</taxon>
        <taxon>Oryzeae</taxon>
        <taxon>Oryzinae</taxon>
        <taxon>Oryza</taxon>
    </lineage>
</organism>
<sequence length="148" mass="16362">MPQELKEKTETFNGKKKTPPPEVGESPQQHKKNNMEDSHKEKGNTDIDRQFKKKIASFFLGKVVSVLDDKQPCPRRQSFLAAAPEEAGERGSRNRRVGFGGVEDVGHGCSVGERGGERKKRRGGGGRVSWVTVGFCLGLLKNLWASLL</sequence>
<reference evidence="2" key="1">
    <citation type="submission" date="2015-04" db="UniProtKB">
        <authorList>
            <consortium name="EnsemblPlants"/>
        </authorList>
    </citation>
    <scope>IDENTIFICATION</scope>
</reference>